<gene>
    <name evidence="2" type="ORF">AVDCRST_MAG08-3227</name>
</gene>
<reference evidence="2" key="1">
    <citation type="submission" date="2020-02" db="EMBL/GenBank/DDBJ databases">
        <authorList>
            <person name="Meier V. D."/>
        </authorList>
    </citation>
    <scope>NUCLEOTIDE SEQUENCE</scope>
    <source>
        <strain evidence="2">AVDCRST_MAG08</strain>
    </source>
</reference>
<dbReference type="AlphaFoldDB" id="A0A6J4JB01"/>
<evidence type="ECO:0000256" key="1">
    <source>
        <dbReference type="SAM" id="MobiDB-lite"/>
    </source>
</evidence>
<organism evidence="2">
    <name type="scientific">uncultured Acetobacteraceae bacterium</name>
    <dbReference type="NCBI Taxonomy" id="169975"/>
    <lineage>
        <taxon>Bacteria</taxon>
        <taxon>Pseudomonadati</taxon>
        <taxon>Pseudomonadota</taxon>
        <taxon>Alphaproteobacteria</taxon>
        <taxon>Acetobacterales</taxon>
        <taxon>Acetobacteraceae</taxon>
        <taxon>environmental samples</taxon>
    </lineage>
</organism>
<feature type="non-terminal residue" evidence="2">
    <location>
        <position position="73"/>
    </location>
</feature>
<accession>A0A6J4JB01</accession>
<sequence>GPRRPGRGAGRPVDRAGVARPRIGGAPAAGGVGANGRGRCPRRRRGGRPGADAPAMSFYGRLGFAAQGTALLV</sequence>
<protein>
    <submittedName>
        <fullName evidence="2">Uncharacterized protein</fullName>
    </submittedName>
</protein>
<dbReference type="EMBL" id="CADCTG010000237">
    <property type="protein sequence ID" value="CAA9271619.1"/>
    <property type="molecule type" value="Genomic_DNA"/>
</dbReference>
<evidence type="ECO:0000313" key="2">
    <source>
        <dbReference type="EMBL" id="CAA9271619.1"/>
    </source>
</evidence>
<feature type="non-terminal residue" evidence="2">
    <location>
        <position position="1"/>
    </location>
</feature>
<proteinExistence type="predicted"/>
<feature type="compositionally biased region" description="Low complexity" evidence="1">
    <location>
        <begin position="15"/>
        <end position="26"/>
    </location>
</feature>
<feature type="compositionally biased region" description="Gly residues" evidence="1">
    <location>
        <begin position="27"/>
        <end position="36"/>
    </location>
</feature>
<feature type="region of interest" description="Disordered" evidence="1">
    <location>
        <begin position="1"/>
        <end position="55"/>
    </location>
</feature>
<name>A0A6J4JB01_9PROT</name>